<proteinExistence type="predicted"/>
<reference evidence="2" key="1">
    <citation type="journal article" date="2018" name="Nat. Plants">
        <title>Whole-genome landscape of Medicago truncatula symbiotic genes.</title>
        <authorList>
            <person name="Pecrix Y."/>
            <person name="Staton S.E."/>
            <person name="Sallet E."/>
            <person name="Lelandais-Briere C."/>
            <person name="Moreau S."/>
            <person name="Carrere S."/>
            <person name="Blein T."/>
            <person name="Jardinaud M.F."/>
            <person name="Latrasse D."/>
            <person name="Zouine M."/>
            <person name="Zahm M."/>
            <person name="Kreplak J."/>
            <person name="Mayjonade B."/>
            <person name="Satge C."/>
            <person name="Perez M."/>
            <person name="Cauet S."/>
            <person name="Marande W."/>
            <person name="Chantry-Darmon C."/>
            <person name="Lopez-Roques C."/>
            <person name="Bouchez O."/>
            <person name="Berard A."/>
            <person name="Debelle F."/>
            <person name="Munos S."/>
            <person name="Bendahmane A."/>
            <person name="Berges H."/>
            <person name="Niebel A."/>
            <person name="Buitink J."/>
            <person name="Frugier F."/>
            <person name="Benhamed M."/>
            <person name="Crespi M."/>
            <person name="Gouzy J."/>
            <person name="Gamas P."/>
        </authorList>
    </citation>
    <scope>NUCLEOTIDE SEQUENCE [LARGE SCALE GENOMIC DNA]</scope>
    <source>
        <strain evidence="2">cv. Jemalong A17</strain>
    </source>
</reference>
<sequence>MFPISTRLEISNCNCPYFFLCRTLLKFYYFLECYLTPSLGQLNTLINYDLETCLGMIICLGARYLLSRIFEVVTPAMCVEYFSAICFLPVVAPLLVLQNCAFSNMLGAFLVRSILFLQNKISQPKLWLR</sequence>
<comment type="caution">
    <text evidence="1">The sequence shown here is derived from an EMBL/GenBank/DDBJ whole genome shotgun (WGS) entry which is preliminary data.</text>
</comment>
<gene>
    <name evidence="1" type="ORF">MtrunA17_Chr7g0246341</name>
</gene>
<dbReference type="EMBL" id="PSQE01000007">
    <property type="protein sequence ID" value="RHN46823.1"/>
    <property type="molecule type" value="Genomic_DNA"/>
</dbReference>
<accession>A0A396H284</accession>
<dbReference type="Proteomes" id="UP000265566">
    <property type="component" value="Chromosome 7"/>
</dbReference>
<dbReference type="Gramene" id="rna41354">
    <property type="protein sequence ID" value="RHN46823.1"/>
    <property type="gene ID" value="gene41354"/>
</dbReference>
<protein>
    <submittedName>
        <fullName evidence="1">Uncharacterized protein</fullName>
    </submittedName>
</protein>
<name>A0A396H284_MEDTR</name>
<dbReference type="AlphaFoldDB" id="A0A396H284"/>
<organism evidence="1 2">
    <name type="scientific">Medicago truncatula</name>
    <name type="common">Barrel medic</name>
    <name type="synonym">Medicago tribuloides</name>
    <dbReference type="NCBI Taxonomy" id="3880"/>
    <lineage>
        <taxon>Eukaryota</taxon>
        <taxon>Viridiplantae</taxon>
        <taxon>Streptophyta</taxon>
        <taxon>Embryophyta</taxon>
        <taxon>Tracheophyta</taxon>
        <taxon>Spermatophyta</taxon>
        <taxon>Magnoliopsida</taxon>
        <taxon>eudicotyledons</taxon>
        <taxon>Gunneridae</taxon>
        <taxon>Pentapetalae</taxon>
        <taxon>rosids</taxon>
        <taxon>fabids</taxon>
        <taxon>Fabales</taxon>
        <taxon>Fabaceae</taxon>
        <taxon>Papilionoideae</taxon>
        <taxon>50 kb inversion clade</taxon>
        <taxon>NPAAA clade</taxon>
        <taxon>Hologalegina</taxon>
        <taxon>IRL clade</taxon>
        <taxon>Trifolieae</taxon>
        <taxon>Medicago</taxon>
    </lineage>
</organism>
<evidence type="ECO:0000313" key="1">
    <source>
        <dbReference type="EMBL" id="RHN46823.1"/>
    </source>
</evidence>
<evidence type="ECO:0000313" key="2">
    <source>
        <dbReference type="Proteomes" id="UP000265566"/>
    </source>
</evidence>